<name>A0A8G0ZUS7_9RHOB</name>
<keyword evidence="1" id="KW-0812">Transmembrane</keyword>
<feature type="transmembrane region" description="Helical" evidence="1">
    <location>
        <begin position="94"/>
        <end position="119"/>
    </location>
</feature>
<dbReference type="AlphaFoldDB" id="A0A8G0ZUS7"/>
<keyword evidence="1" id="KW-1133">Transmembrane helix</keyword>
<dbReference type="RefSeq" id="WP_220660662.1">
    <property type="nucleotide sequence ID" value="NZ_CP069370.1"/>
</dbReference>
<feature type="transmembrane region" description="Helical" evidence="1">
    <location>
        <begin position="67"/>
        <end position="88"/>
    </location>
</feature>
<evidence type="ECO:0000256" key="1">
    <source>
        <dbReference type="SAM" id="Phobius"/>
    </source>
</evidence>
<dbReference type="EMBL" id="CP069370">
    <property type="protein sequence ID" value="QYZ68439.1"/>
    <property type="molecule type" value="Genomic_DNA"/>
</dbReference>
<reference evidence="2" key="1">
    <citation type="submission" date="2021-02" db="EMBL/GenBank/DDBJ databases">
        <title>Rhodobacter shimadae sp. nov., an aerobic anoxygenic phototrophic bacterium isolated from a hot spring.</title>
        <authorList>
            <person name="Muramatsu S."/>
            <person name="Haruta S."/>
            <person name="Hirose S."/>
            <person name="Hanada S."/>
        </authorList>
    </citation>
    <scope>NUCLEOTIDE SEQUENCE</scope>
    <source>
        <strain evidence="2">N10</strain>
    </source>
</reference>
<sequence>MVRFLLSTAVTLIANAVGLLLAAALLPGFSIDAASFIVVLLVFTGVMVLTGPLVFKLAITSFPQIRGSISLIAVFLGLKATEWLMAGFDMGGLANWLAATLLVWLGSLIAEILLPIFVFKQLRQNGAPNVTIR</sequence>
<evidence type="ECO:0000313" key="3">
    <source>
        <dbReference type="Proteomes" id="UP000826300"/>
    </source>
</evidence>
<organism evidence="2 3">
    <name type="scientific">Neotabrizicola shimadae</name>
    <dbReference type="NCBI Taxonomy" id="2807096"/>
    <lineage>
        <taxon>Bacteria</taxon>
        <taxon>Pseudomonadati</taxon>
        <taxon>Pseudomonadota</taxon>
        <taxon>Alphaproteobacteria</taxon>
        <taxon>Rhodobacterales</taxon>
        <taxon>Paracoccaceae</taxon>
        <taxon>Neotabrizicola</taxon>
    </lineage>
</organism>
<feature type="transmembrane region" description="Helical" evidence="1">
    <location>
        <begin position="32"/>
        <end position="55"/>
    </location>
</feature>
<protein>
    <submittedName>
        <fullName evidence="2">Phage holin family protein</fullName>
    </submittedName>
</protein>
<dbReference type="Proteomes" id="UP000826300">
    <property type="component" value="Chromosome"/>
</dbReference>
<keyword evidence="1" id="KW-0472">Membrane</keyword>
<evidence type="ECO:0000313" key="2">
    <source>
        <dbReference type="EMBL" id="QYZ68439.1"/>
    </source>
</evidence>
<gene>
    <name evidence="2" type="ORF">JO391_11640</name>
</gene>
<dbReference type="KEGG" id="nsm:JO391_11640"/>
<accession>A0A8G0ZUS7</accession>
<keyword evidence="3" id="KW-1185">Reference proteome</keyword>
<proteinExistence type="predicted"/>